<evidence type="ECO:0000259" key="1">
    <source>
        <dbReference type="Pfam" id="PF08522"/>
    </source>
</evidence>
<proteinExistence type="predicted"/>
<dbReference type="RefSeq" id="WP_386098306.1">
    <property type="nucleotide sequence ID" value="NZ_JBHUOZ010000003.1"/>
</dbReference>
<dbReference type="PROSITE" id="PS51257">
    <property type="entry name" value="PROKAR_LIPOPROTEIN"/>
    <property type="match status" value="1"/>
</dbReference>
<dbReference type="InterPro" id="IPR013728">
    <property type="entry name" value="BT_3987-like_N"/>
</dbReference>
<name>A0ABW6A4T1_9BACT</name>
<dbReference type="Proteomes" id="UP001597511">
    <property type="component" value="Unassembled WGS sequence"/>
</dbReference>
<comment type="caution">
    <text evidence="2">The sequence shown here is derived from an EMBL/GenBank/DDBJ whole genome shotgun (WGS) entry which is preliminary data.</text>
</comment>
<keyword evidence="3" id="KW-1185">Reference proteome</keyword>
<sequence>MRKIKLSLALGFAVVTGLTSCLKEDTILSKDESNNVIEIYNNVPGTIVSDVSSLYPLYSEAFDVVPSAPYIFRVSYSGADVAPQDITVTLDQDPAALDYYNEEFDKHFEVLPASKYTIPGWTVTIKKGQRIAEIPVEFKTDQFDLSKSYAIPLKIVSASYGTISKNYGTVIFEIIAKNKYDGAYKGNGYTFMGTSNTTAPFLWSIDCSWGLNLITTGANSVYMDAKPVYRGGSIIYFGGIFPNIVFDPATDKVTAVNASGPGNGYNYGFPAVQTPTYNSRYDAATKTIYISYNIINTTWYATDTLVYCGPR</sequence>
<dbReference type="Gene3D" id="2.60.40.1740">
    <property type="entry name" value="hypothetical protein (bacova_03559)"/>
    <property type="match status" value="1"/>
</dbReference>
<evidence type="ECO:0000313" key="2">
    <source>
        <dbReference type="EMBL" id="MFD2920257.1"/>
    </source>
</evidence>
<accession>A0ABW6A4T1</accession>
<reference evidence="3" key="1">
    <citation type="journal article" date="2019" name="Int. J. Syst. Evol. Microbiol.">
        <title>The Global Catalogue of Microorganisms (GCM) 10K type strain sequencing project: providing services to taxonomists for standard genome sequencing and annotation.</title>
        <authorList>
            <consortium name="The Broad Institute Genomics Platform"/>
            <consortium name="The Broad Institute Genome Sequencing Center for Infectious Disease"/>
            <person name="Wu L."/>
            <person name="Ma J."/>
        </authorList>
    </citation>
    <scope>NUCLEOTIDE SEQUENCE [LARGE SCALE GENOMIC DNA]</scope>
    <source>
        <strain evidence="3">KCTC 23299</strain>
    </source>
</reference>
<dbReference type="EMBL" id="JBHUOZ010000003">
    <property type="protein sequence ID" value="MFD2920257.1"/>
    <property type="molecule type" value="Genomic_DNA"/>
</dbReference>
<protein>
    <submittedName>
        <fullName evidence="2">DUF1735 domain-containing protein</fullName>
    </submittedName>
</protein>
<evidence type="ECO:0000313" key="3">
    <source>
        <dbReference type="Proteomes" id="UP001597511"/>
    </source>
</evidence>
<gene>
    <name evidence="2" type="ORF">ACFS6H_11085</name>
</gene>
<feature type="domain" description="BT-3987-like N-terminal" evidence="1">
    <location>
        <begin position="70"/>
        <end position="159"/>
    </location>
</feature>
<organism evidence="2 3">
    <name type="scientific">Terrimonas rubra</name>
    <dbReference type="NCBI Taxonomy" id="1035890"/>
    <lineage>
        <taxon>Bacteria</taxon>
        <taxon>Pseudomonadati</taxon>
        <taxon>Bacteroidota</taxon>
        <taxon>Chitinophagia</taxon>
        <taxon>Chitinophagales</taxon>
        <taxon>Chitinophagaceae</taxon>
        <taxon>Terrimonas</taxon>
    </lineage>
</organism>
<dbReference type="Pfam" id="PF08522">
    <property type="entry name" value="BT_3987-like_N"/>
    <property type="match status" value="1"/>
</dbReference>